<evidence type="ECO:0008006" key="3">
    <source>
        <dbReference type="Google" id="ProtNLM"/>
    </source>
</evidence>
<evidence type="ECO:0000313" key="2">
    <source>
        <dbReference type="Proteomes" id="UP000002892"/>
    </source>
</evidence>
<evidence type="ECO:0000313" key="1">
    <source>
        <dbReference type="EMBL" id="AFM42264.1"/>
    </source>
</evidence>
<accession>I4D8Z0</accession>
<protein>
    <recommendedName>
        <fullName evidence="3">Tfp pilus assembly protein PilV</fullName>
    </recommendedName>
</protein>
<dbReference type="eggNOG" id="COG4967">
    <property type="taxonomic scope" value="Bacteria"/>
</dbReference>
<dbReference type="KEGG" id="dai:Desaci_3370"/>
<reference evidence="1 2" key="1">
    <citation type="journal article" date="2012" name="J. Bacteriol.">
        <title>Complete genome sequences of Desulfosporosinus orientis DSM765T, Desulfosporosinus youngiae DSM17734T, Desulfosporosinus meridiei DSM13257T, and Desulfosporosinus acidiphilus DSM22704T.</title>
        <authorList>
            <person name="Pester M."/>
            <person name="Brambilla E."/>
            <person name="Alazard D."/>
            <person name="Rattei T."/>
            <person name="Weinmaier T."/>
            <person name="Han J."/>
            <person name="Lucas S."/>
            <person name="Lapidus A."/>
            <person name="Cheng J.F."/>
            <person name="Goodwin L."/>
            <person name="Pitluck S."/>
            <person name="Peters L."/>
            <person name="Ovchinnikova G."/>
            <person name="Teshima H."/>
            <person name="Detter J.C."/>
            <person name="Han C.S."/>
            <person name="Tapia R."/>
            <person name="Land M.L."/>
            <person name="Hauser L."/>
            <person name="Kyrpides N.C."/>
            <person name="Ivanova N.N."/>
            <person name="Pagani I."/>
            <person name="Huntmann M."/>
            <person name="Wei C.L."/>
            <person name="Davenport K.W."/>
            <person name="Daligault H."/>
            <person name="Chain P.S."/>
            <person name="Chen A."/>
            <person name="Mavromatis K."/>
            <person name="Markowitz V."/>
            <person name="Szeto E."/>
            <person name="Mikhailova N."/>
            <person name="Pati A."/>
            <person name="Wagner M."/>
            <person name="Woyke T."/>
            <person name="Ollivier B."/>
            <person name="Klenk H.P."/>
            <person name="Spring S."/>
            <person name="Loy A."/>
        </authorList>
    </citation>
    <scope>NUCLEOTIDE SEQUENCE [LARGE SCALE GENOMIC DNA]</scope>
    <source>
        <strain evidence="2">DSM 22704 / JCM 16185 / SJ4</strain>
    </source>
</reference>
<dbReference type="HOGENOM" id="CLU_1966989_0_0_9"/>
<proteinExistence type="predicted"/>
<dbReference type="AlphaFoldDB" id="I4D8Z0"/>
<dbReference type="Proteomes" id="UP000002892">
    <property type="component" value="Chromosome"/>
</dbReference>
<name>I4D8Z0_DESAJ</name>
<dbReference type="STRING" id="646529.Desaci_3370"/>
<sequence length="116" mass="13312">MDVLLAVFLFSLGFAVLYGLYEEALAETHQSAYLLGAANLAQKRLDQLAARSWKDNINQRVCLPGETVEGDEGTFHWLIYSNWDHVPQLLRVKVEVRWVDRGSPENYQIESLFQVE</sequence>
<keyword evidence="2" id="KW-1185">Reference proteome</keyword>
<gene>
    <name evidence="1" type="ordered locus">Desaci_3370</name>
</gene>
<dbReference type="EMBL" id="CP003639">
    <property type="protein sequence ID" value="AFM42264.1"/>
    <property type="molecule type" value="Genomic_DNA"/>
</dbReference>
<organism evidence="1 2">
    <name type="scientific">Desulfosporosinus acidiphilus (strain DSM 22704 / JCM 16185 / SJ4)</name>
    <dbReference type="NCBI Taxonomy" id="646529"/>
    <lineage>
        <taxon>Bacteria</taxon>
        <taxon>Bacillati</taxon>
        <taxon>Bacillota</taxon>
        <taxon>Clostridia</taxon>
        <taxon>Eubacteriales</taxon>
        <taxon>Desulfitobacteriaceae</taxon>
        <taxon>Desulfosporosinus</taxon>
    </lineage>
</organism>